<comment type="caution">
    <text evidence="6">Lacks conserved residue(s) required for the propagation of feature annotation.</text>
</comment>
<dbReference type="InterPro" id="IPR014031">
    <property type="entry name" value="Ketoacyl_synth_C"/>
</dbReference>
<dbReference type="Pfam" id="PF18558">
    <property type="entry name" value="HTH_51"/>
    <property type="match status" value="1"/>
</dbReference>
<dbReference type="Pfam" id="PF00109">
    <property type="entry name" value="ketoacyl-synt"/>
    <property type="match status" value="1"/>
</dbReference>
<dbReference type="Gene3D" id="3.40.47.10">
    <property type="match status" value="1"/>
</dbReference>
<dbReference type="PROSITE" id="PS50075">
    <property type="entry name" value="CARRIER"/>
    <property type="match status" value="1"/>
</dbReference>
<dbReference type="InterPro" id="IPR029063">
    <property type="entry name" value="SAM-dependent_MTases_sf"/>
</dbReference>
<evidence type="ECO:0000256" key="1">
    <source>
        <dbReference type="ARBA" id="ARBA00022450"/>
    </source>
</evidence>
<evidence type="ECO:0000256" key="2">
    <source>
        <dbReference type="ARBA" id="ARBA00022553"/>
    </source>
</evidence>
<protein>
    <submittedName>
        <fullName evidence="12">Type I Iterative PKS</fullName>
    </submittedName>
</protein>
<dbReference type="InterPro" id="IPR020841">
    <property type="entry name" value="PKS_Beta-ketoAc_synthase_dom"/>
</dbReference>
<dbReference type="InterPro" id="IPR036291">
    <property type="entry name" value="NAD(P)-bd_dom_sf"/>
</dbReference>
<dbReference type="SMART" id="SM00825">
    <property type="entry name" value="PKS_KS"/>
    <property type="match status" value="1"/>
</dbReference>
<evidence type="ECO:0000313" key="13">
    <source>
        <dbReference type="Proteomes" id="UP001430848"/>
    </source>
</evidence>
<feature type="region of interest" description="Disordered" evidence="7">
    <location>
        <begin position="1378"/>
        <end position="1399"/>
    </location>
</feature>
<dbReference type="SUPFAM" id="SSF55048">
    <property type="entry name" value="Probable ACP-binding domain of malonyl-CoA ACP transacylase"/>
    <property type="match status" value="1"/>
</dbReference>
<keyword evidence="8" id="KW-0732">Signal</keyword>
<keyword evidence="4" id="KW-0511">Multifunctional enzyme</keyword>
<gene>
    <name evidence="12" type="ORF">SLS63_010634</name>
</gene>
<evidence type="ECO:0000313" key="12">
    <source>
        <dbReference type="EMBL" id="KAK7717983.1"/>
    </source>
</evidence>
<dbReference type="Gene3D" id="3.40.50.150">
    <property type="entry name" value="Vaccinia Virus protein VP39"/>
    <property type="match status" value="1"/>
</dbReference>
<feature type="chain" id="PRO_5046341578" evidence="8">
    <location>
        <begin position="24"/>
        <end position="2385"/>
    </location>
</feature>
<feature type="compositionally biased region" description="Polar residues" evidence="7">
    <location>
        <begin position="1548"/>
        <end position="1559"/>
    </location>
</feature>
<evidence type="ECO:0000256" key="4">
    <source>
        <dbReference type="ARBA" id="ARBA00023268"/>
    </source>
</evidence>
<evidence type="ECO:0000259" key="10">
    <source>
        <dbReference type="PROSITE" id="PS52004"/>
    </source>
</evidence>
<dbReference type="SUPFAM" id="SSF52151">
    <property type="entry name" value="FabD/lysophospholipase-like"/>
    <property type="match status" value="1"/>
</dbReference>
<reference evidence="12 13" key="1">
    <citation type="submission" date="2024-02" db="EMBL/GenBank/DDBJ databases">
        <title>De novo assembly and annotation of 12 fungi associated with fruit tree decline syndrome in Ontario, Canada.</title>
        <authorList>
            <person name="Sulman M."/>
            <person name="Ellouze W."/>
            <person name="Ilyukhin E."/>
        </authorList>
    </citation>
    <scope>NUCLEOTIDE SEQUENCE [LARGE SCALE GENOMIC DNA]</scope>
    <source>
        <strain evidence="12 13">M169</strain>
    </source>
</reference>
<dbReference type="Pfam" id="PF08242">
    <property type="entry name" value="Methyltransf_12"/>
    <property type="match status" value="1"/>
</dbReference>
<dbReference type="PROSITE" id="PS52019">
    <property type="entry name" value="PKS_MFAS_DH"/>
    <property type="match status" value="1"/>
</dbReference>
<keyword evidence="13" id="KW-1185">Reference proteome</keyword>
<dbReference type="SUPFAM" id="SSF51735">
    <property type="entry name" value="NAD(P)-binding Rossmann-fold domains"/>
    <property type="match status" value="1"/>
</dbReference>
<dbReference type="Gene3D" id="3.40.50.720">
    <property type="entry name" value="NAD(P)-binding Rossmann-like Domain"/>
    <property type="match status" value="1"/>
</dbReference>
<dbReference type="InterPro" id="IPR013217">
    <property type="entry name" value="Methyltransf_12"/>
</dbReference>
<dbReference type="InterPro" id="IPR016039">
    <property type="entry name" value="Thiolase-like"/>
</dbReference>
<dbReference type="SUPFAM" id="SSF53335">
    <property type="entry name" value="S-adenosyl-L-methionine-dependent methyltransferases"/>
    <property type="match status" value="1"/>
</dbReference>
<dbReference type="Proteomes" id="UP001430848">
    <property type="component" value="Unassembled WGS sequence"/>
</dbReference>
<comment type="caution">
    <text evidence="12">The sequence shown here is derived from an EMBL/GenBank/DDBJ whole genome shotgun (WGS) entry which is preliminary data.</text>
</comment>
<dbReference type="Pfam" id="PF07993">
    <property type="entry name" value="NAD_binding_4"/>
    <property type="match status" value="1"/>
</dbReference>
<evidence type="ECO:0000256" key="8">
    <source>
        <dbReference type="SAM" id="SignalP"/>
    </source>
</evidence>
<feature type="signal peptide" evidence="8">
    <location>
        <begin position="1"/>
        <end position="23"/>
    </location>
</feature>
<feature type="region of interest" description="C-terminal hotdog fold" evidence="6">
    <location>
        <begin position="1214"/>
        <end position="1367"/>
    </location>
</feature>
<feature type="region of interest" description="N-terminal hotdog fold" evidence="6">
    <location>
        <begin position="1044"/>
        <end position="1198"/>
    </location>
</feature>
<feature type="domain" description="Carrier" evidence="9">
    <location>
        <begin position="1433"/>
        <end position="1510"/>
    </location>
</feature>
<evidence type="ECO:0000256" key="6">
    <source>
        <dbReference type="PROSITE-ProRule" id="PRU01363"/>
    </source>
</evidence>
<keyword evidence="3" id="KW-0808">Transferase</keyword>
<dbReference type="InterPro" id="IPR042104">
    <property type="entry name" value="PKS_dehydratase_sf"/>
</dbReference>
<evidence type="ECO:0000256" key="5">
    <source>
        <dbReference type="ARBA" id="ARBA00023315"/>
    </source>
</evidence>
<dbReference type="Gene3D" id="3.30.70.3290">
    <property type="match status" value="1"/>
</dbReference>
<dbReference type="PANTHER" id="PTHR45681:SF6">
    <property type="entry name" value="POLYKETIDE SYNTHASE 37"/>
    <property type="match status" value="1"/>
</dbReference>
<dbReference type="Pfam" id="PF00698">
    <property type="entry name" value="Acyl_transf_1"/>
    <property type="match status" value="1"/>
</dbReference>
<dbReference type="InterPro" id="IPR014043">
    <property type="entry name" value="Acyl_transferase_dom"/>
</dbReference>
<dbReference type="PROSITE" id="PS52004">
    <property type="entry name" value="KS3_2"/>
    <property type="match status" value="1"/>
</dbReference>
<keyword evidence="1" id="KW-0596">Phosphopantetheine</keyword>
<dbReference type="Pfam" id="PF02801">
    <property type="entry name" value="Ketoacyl-synt_C"/>
    <property type="match status" value="1"/>
</dbReference>
<evidence type="ECO:0000259" key="11">
    <source>
        <dbReference type="PROSITE" id="PS52019"/>
    </source>
</evidence>
<dbReference type="InterPro" id="IPR041068">
    <property type="entry name" value="HTH_51"/>
</dbReference>
<dbReference type="InterPro" id="IPR013120">
    <property type="entry name" value="FAR_NAD-bd"/>
</dbReference>
<keyword evidence="5" id="KW-0012">Acyltransferase</keyword>
<dbReference type="SUPFAM" id="SSF53901">
    <property type="entry name" value="Thiolase-like"/>
    <property type="match status" value="1"/>
</dbReference>
<name>A0ABR1NWH4_DIAER</name>
<dbReference type="Gene3D" id="3.10.129.110">
    <property type="entry name" value="Polyketide synthase dehydratase"/>
    <property type="match status" value="1"/>
</dbReference>
<feature type="region of interest" description="Disordered" evidence="7">
    <location>
        <begin position="1541"/>
        <end position="1569"/>
    </location>
</feature>
<evidence type="ECO:0000259" key="9">
    <source>
        <dbReference type="PROSITE" id="PS50075"/>
    </source>
</evidence>
<dbReference type="InterPro" id="IPR016035">
    <property type="entry name" value="Acyl_Trfase/lysoPLipase"/>
</dbReference>
<dbReference type="Gene3D" id="1.10.1200.10">
    <property type="entry name" value="ACP-like"/>
    <property type="match status" value="1"/>
</dbReference>
<dbReference type="CDD" id="cd00833">
    <property type="entry name" value="PKS"/>
    <property type="match status" value="1"/>
</dbReference>
<dbReference type="InterPro" id="IPR049900">
    <property type="entry name" value="PKS_mFAS_DH"/>
</dbReference>
<dbReference type="InterPro" id="IPR009081">
    <property type="entry name" value="PP-bd_ACP"/>
</dbReference>
<dbReference type="EMBL" id="JAKNSF020000090">
    <property type="protein sequence ID" value="KAK7717983.1"/>
    <property type="molecule type" value="Genomic_DNA"/>
</dbReference>
<dbReference type="InterPro" id="IPR050444">
    <property type="entry name" value="Polyketide_Synthase"/>
</dbReference>
<proteinExistence type="predicted"/>
<dbReference type="Pfam" id="PF00550">
    <property type="entry name" value="PP-binding"/>
    <property type="match status" value="1"/>
</dbReference>
<dbReference type="PANTHER" id="PTHR45681">
    <property type="entry name" value="POLYKETIDE SYNTHASE 44-RELATED"/>
    <property type="match status" value="1"/>
</dbReference>
<sequence>MEFQLYGAVALRLAALIGALVDAEDADGPNGPSKSFSLAWSQSAQKQKLDEILDDAADAYISVQYDNNRATITTAAGSFEALQQRLQNVGTIAAEIPLIGRFHCSRYEDDIQDVLSLCDATPGLQLPDADQLQLSSYSTTDSKLIKAGKLHHIALRGILLDTCHWWQTFESMLGNSADSQVPPMVLFGLEKCVPPSMLRHVNDQITYMPALKLQDPSISSLATPRHHHEDEIAVVGMACKVAGADDVDELWDIMCKGESQHVEVPEDRFTFDTHWRDKDNKRKWYGNFVRDHDAFDHKFFKKSPREVTSQDPQQRLFLQSAYQAVEQSGYFNSAHRDPRVGVFVGVCAADYEANIACYAPNAFSATGNLKSFIAGKISHYFGWTGPGLTIDTACSASAVAIHQACRSILGGECTAALAGGTNIMTSPLWFQNLAGASFLSPTGACKPFDAAADGYCRGEAVASVFLKKMSQAIADGDQIIGTIRSTAVMQNENCTPIFVPNAPSLSGLFQDVIHKAGLQPKDISLVEAHGTGTPVGDPAEYESILRVMGGKSVRSTPMPIGSIKGLIGHTECVSGVMALIKVLLLLRHNTIPRQASFTKLSPGIKASEDDMLKIVTETTSWKADYRRAALINNYGASGSNASMVVADPPRAQRQLTAGSDRLARAFWITGLDDRSLRDYCGIMFRSSTVEELDQTLERFVAGSAQVVSTAKKPPRPVILCFGGQISRTVHLEKSIYDNNLLLRKHLDHCHSVLRTRGLPGLYPTIFENQPVDDPVHLQTMLFALQYSLAQCWLDCGANVAAVTGHSFGELTALCVAGHVSLEDSLRIVAARAKIIKTSWGADPGVMMAIEGDLALVQKVLLQAAEECVGEKPAAIACYNGPSSFTLAGSTIAMAVVAEHIKAAGGLRSKTLSVSNAFHSSLVDPLIEQLEQIAVGVAFKKAKIRWERATEQPPTSDIGPKFFATHMRDAVFANHAFQRLHKEYPAAIWIEAGSNSTITKMASKALGNPTSSCFQSLDLTKPDSLADTFVSVWKEGLNVGDWANHPIQASLYDLILLPPYQFEKSRHWLDLKRPEKAIEQPAANQDTANESLPTSLFTLIGFQDDAKRHARFRINTNIKQYEDLVLGHVITQTAAICPATVEVDIAIEALFSLRPDLDASNMQPEIHDVENQAPICVNPARSVWLDLKATDSGMCSWAWAITSEDCLDILSCSEPDDVIQGRNMYKVFSEIVDYSLPYQGLQKLVGKGQTSAGRVVKKRSQETWLDPHLSDCFSQVGGFWVNCMTDRSPSDIYIAAGFESWIRRPQETGIATEETADALSVWDVMACHHQVSEKAYTTDIFIFDAVSGRMHEVILGIRYARIPKIAMIKTLHRFAADGAVSTKQGQPSAPPAPQQALSRPSLEHQSFSTILSDVNHGTPDTNALTKNTVNDIGAPGSKILSSVVEILIELSGLEADAIKPAMQLGDIGIDSLMGMEMAHELEGRFQCTFDMDQLAQLMTVQDVVDCVCSTLGITTASSSGVDTPESDKEDYIGYSGSSLSTPGFAKSPGDSSMTSLSDLGTVTPEPKEEKVASDGLTLSASTVLEAFGEVKLLTDNFIADYGCAGYIDTINPKQTQLCVALTVEAFETLGCPIRSAKPGTRLERIPHAAQHKHLVRYLYEMLEADARLIDIDGEHITRTAVSAPTQSSKAILETLVAAYPNHNFANRLAYYCGSKLVDILSGQLDGVRLIFGSDEGRDLVSGLYGDSLLNKLSYKLMEDVLRRLVSKLPPNSGPLKILEMGAGTGGTTKYLAPLLAELGVPVEYTFTDLAPSFVAAARKKFKAYPFMKFRAHDIEAVPADDLIGSQHLIVASNAVHATHSLTRSLGNIRKALRPDGFLMMLEMTETLRWVDIIFGILEGWWFFDDGRSHALSHQTRWEKELHSVGYGHVDWTDGRLPENKIQRVIIAMASGEQSYRRPLPELQVAAIDTSDLEARRAAVDAYVNKYTAGFTVKPAQTTSAATVDEGKHVIVTGGTGSVGSHLVAHLLALPDVRKVTCLNRPSRGSDAASRQNSAFITRRIPVDPTLASSNFEVFATDLTKPLLGLAQTEYTTLTRSATHIVHNAWPMSGNRPVNGFESQFRVMRNLLDFSSAIMSATNRVVTFQFVSSIAVVGHQPLHTKNSVVLEDRVDIDSVLPNGYGDAKYVCERMLDETLHLYPSSFRAMSVRLGQVAGCSSTGYWNSLEHFPLLVKSSQTLGCLPDFDNVLSWTPVELVAGTLGDLLRNNDAGGSAEPIYHIDNPVRQPWKEMVGDVLAPELGIPQRNIVPFEEWVRLVRRFVGSVEKDNPAFKLIDFLEESFERMSCGGLLLDPEKSRQRSETLTGVGPVTEQVTRRYIQYWRDTGFLKA</sequence>
<dbReference type="SUPFAM" id="SSF47336">
    <property type="entry name" value="ACP-like"/>
    <property type="match status" value="1"/>
</dbReference>
<dbReference type="InterPro" id="IPR014030">
    <property type="entry name" value="Ketoacyl_synth_N"/>
</dbReference>
<dbReference type="InterPro" id="IPR006162">
    <property type="entry name" value="Ppantetheine_attach_site"/>
</dbReference>
<dbReference type="Gene3D" id="3.40.366.10">
    <property type="entry name" value="Malonyl-Coenzyme A Acyl Carrier Protein, domain 2"/>
    <property type="match status" value="1"/>
</dbReference>
<dbReference type="SMART" id="SM00827">
    <property type="entry name" value="PKS_AT"/>
    <property type="match status" value="1"/>
</dbReference>
<feature type="domain" description="Ketosynthase family 3 (KS3)" evidence="10">
    <location>
        <begin position="229"/>
        <end position="647"/>
    </location>
</feature>
<evidence type="ECO:0000256" key="3">
    <source>
        <dbReference type="ARBA" id="ARBA00022679"/>
    </source>
</evidence>
<dbReference type="InterPro" id="IPR001227">
    <property type="entry name" value="Ac_transferase_dom_sf"/>
</dbReference>
<keyword evidence="2" id="KW-0597">Phosphoprotein</keyword>
<dbReference type="InterPro" id="IPR016036">
    <property type="entry name" value="Malonyl_transacylase_ACP-bd"/>
</dbReference>
<feature type="domain" description="PKS/mFAS DH" evidence="11">
    <location>
        <begin position="1044"/>
        <end position="1367"/>
    </location>
</feature>
<dbReference type="InterPro" id="IPR036736">
    <property type="entry name" value="ACP-like_sf"/>
</dbReference>
<dbReference type="PROSITE" id="PS00012">
    <property type="entry name" value="PHOSPHOPANTETHEINE"/>
    <property type="match status" value="1"/>
</dbReference>
<organism evidence="12 13">
    <name type="scientific">Diaporthe eres</name>
    <name type="common">Phomopsis oblonga</name>
    <dbReference type="NCBI Taxonomy" id="83184"/>
    <lineage>
        <taxon>Eukaryota</taxon>
        <taxon>Fungi</taxon>
        <taxon>Dikarya</taxon>
        <taxon>Ascomycota</taxon>
        <taxon>Pezizomycotina</taxon>
        <taxon>Sordariomycetes</taxon>
        <taxon>Sordariomycetidae</taxon>
        <taxon>Diaporthales</taxon>
        <taxon>Diaporthaceae</taxon>
        <taxon>Diaporthe</taxon>
        <taxon>Diaporthe eres species complex</taxon>
    </lineage>
</organism>
<accession>A0ABR1NWH4</accession>
<evidence type="ECO:0000256" key="7">
    <source>
        <dbReference type="SAM" id="MobiDB-lite"/>
    </source>
</evidence>
<dbReference type="CDD" id="cd02440">
    <property type="entry name" value="AdoMet_MTases"/>
    <property type="match status" value="1"/>
</dbReference>